<dbReference type="CDD" id="cd01065">
    <property type="entry name" value="NAD_bind_Shikimate_DH"/>
    <property type="match status" value="1"/>
</dbReference>
<dbReference type="PANTHER" id="PTHR21089:SF1">
    <property type="entry name" value="BIFUNCTIONAL 3-DEHYDROQUINATE DEHYDRATASE_SHIKIMATE DEHYDROGENASE, CHLOROPLASTIC"/>
    <property type="match status" value="1"/>
</dbReference>
<dbReference type="SUPFAM" id="SSF53223">
    <property type="entry name" value="Aminoacid dehydrogenase-like, N-terminal domain"/>
    <property type="match status" value="1"/>
</dbReference>
<evidence type="ECO:0000256" key="5">
    <source>
        <dbReference type="ARBA" id="ARBA00023002"/>
    </source>
</evidence>
<name>A0A2Z5T3Z6_9GAMM</name>
<dbReference type="AlphaFoldDB" id="A0A2Z5T3Z6"/>
<dbReference type="GO" id="GO:0009073">
    <property type="term" value="P:aromatic amino acid family biosynthetic process"/>
    <property type="evidence" value="ECO:0007669"/>
    <property type="project" value="UniProtKB-KW"/>
</dbReference>
<dbReference type="Pfam" id="PF01488">
    <property type="entry name" value="Shikimate_DH"/>
    <property type="match status" value="1"/>
</dbReference>
<dbReference type="InterPro" id="IPR006151">
    <property type="entry name" value="Shikm_DH/Glu-tRNA_Rdtase"/>
</dbReference>
<gene>
    <name evidence="10" type="primary">aroE</name>
    <name evidence="10" type="ORF">NARRFE1_01850</name>
</gene>
<dbReference type="GO" id="GO:0005829">
    <property type="term" value="C:cytosol"/>
    <property type="evidence" value="ECO:0007669"/>
    <property type="project" value="TreeGrafter"/>
</dbReference>
<comment type="pathway">
    <text evidence="1">Metabolic intermediate biosynthesis; chorismate biosynthesis; chorismate from D-erythrose 4-phosphate and phosphoenolpyruvate: step 4/7.</text>
</comment>
<dbReference type="GO" id="GO:0019632">
    <property type="term" value="P:shikimate metabolic process"/>
    <property type="evidence" value="ECO:0007669"/>
    <property type="project" value="InterPro"/>
</dbReference>
<dbReference type="SUPFAM" id="SSF51735">
    <property type="entry name" value="NAD(P)-binding Rossmann-fold domains"/>
    <property type="match status" value="1"/>
</dbReference>
<dbReference type="GO" id="GO:0050661">
    <property type="term" value="F:NADP binding"/>
    <property type="evidence" value="ECO:0007669"/>
    <property type="project" value="InterPro"/>
</dbReference>
<evidence type="ECO:0000259" key="8">
    <source>
        <dbReference type="Pfam" id="PF01488"/>
    </source>
</evidence>
<evidence type="ECO:0000259" key="9">
    <source>
        <dbReference type="Pfam" id="PF08501"/>
    </source>
</evidence>
<keyword evidence="6" id="KW-0057">Aromatic amino acid biosynthesis</keyword>
<dbReference type="Proteomes" id="UP000289537">
    <property type="component" value="Chromosome"/>
</dbReference>
<evidence type="ECO:0000256" key="3">
    <source>
        <dbReference type="ARBA" id="ARBA00022605"/>
    </source>
</evidence>
<proteinExistence type="predicted"/>
<dbReference type="InterPro" id="IPR046346">
    <property type="entry name" value="Aminoacid_DH-like_N_sf"/>
</dbReference>
<dbReference type="Pfam" id="PF08501">
    <property type="entry name" value="Shikimate_dh_N"/>
    <property type="match status" value="1"/>
</dbReference>
<dbReference type="NCBIfam" id="TIGR00507">
    <property type="entry name" value="aroE"/>
    <property type="match status" value="1"/>
</dbReference>
<comment type="catalytic activity">
    <reaction evidence="7">
        <text>shikimate + NADP(+) = 3-dehydroshikimate + NADPH + H(+)</text>
        <dbReference type="Rhea" id="RHEA:17737"/>
        <dbReference type="ChEBI" id="CHEBI:15378"/>
        <dbReference type="ChEBI" id="CHEBI:16630"/>
        <dbReference type="ChEBI" id="CHEBI:36208"/>
        <dbReference type="ChEBI" id="CHEBI:57783"/>
        <dbReference type="ChEBI" id="CHEBI:58349"/>
        <dbReference type="EC" id="1.1.1.25"/>
    </reaction>
</comment>
<dbReference type="InterPro" id="IPR013708">
    <property type="entry name" value="Shikimate_DH-bd_N"/>
</dbReference>
<feature type="domain" description="Shikimate dehydrogenase substrate binding N-terminal" evidence="9">
    <location>
        <begin position="6"/>
        <end position="90"/>
    </location>
</feature>
<accession>A0A2Z5T3Z6</accession>
<dbReference type="GO" id="GO:0008652">
    <property type="term" value="P:amino acid biosynthetic process"/>
    <property type="evidence" value="ECO:0007669"/>
    <property type="project" value="UniProtKB-KW"/>
</dbReference>
<dbReference type="EMBL" id="AP018161">
    <property type="protein sequence ID" value="BBA85120.1"/>
    <property type="molecule type" value="Genomic_DNA"/>
</dbReference>
<dbReference type="Gene3D" id="3.40.50.10860">
    <property type="entry name" value="Leucine Dehydrogenase, chain A, domain 1"/>
    <property type="match status" value="1"/>
</dbReference>
<dbReference type="GO" id="GO:0004764">
    <property type="term" value="F:shikimate 3-dehydrogenase (NADP+) activity"/>
    <property type="evidence" value="ECO:0007669"/>
    <property type="project" value="UniProtKB-EC"/>
</dbReference>
<evidence type="ECO:0000256" key="4">
    <source>
        <dbReference type="ARBA" id="ARBA00022857"/>
    </source>
</evidence>
<evidence type="ECO:0000313" key="11">
    <source>
        <dbReference type="Proteomes" id="UP000289537"/>
    </source>
</evidence>
<keyword evidence="3" id="KW-0028">Amino-acid biosynthesis</keyword>
<evidence type="ECO:0000256" key="7">
    <source>
        <dbReference type="ARBA" id="ARBA00049442"/>
    </source>
</evidence>
<evidence type="ECO:0000313" key="10">
    <source>
        <dbReference type="EMBL" id="BBA85120.1"/>
    </source>
</evidence>
<feature type="domain" description="Quinate/shikimate 5-dehydrogenase/glutamyl-tRNA reductase" evidence="8">
    <location>
        <begin position="119"/>
        <end position="193"/>
    </location>
</feature>
<protein>
    <recommendedName>
        <fullName evidence="2">shikimate dehydrogenase (NADP(+))</fullName>
        <ecNumber evidence="2">1.1.1.25</ecNumber>
    </recommendedName>
</protein>
<dbReference type="UniPathway" id="UPA00053">
    <property type="reaction ID" value="UER00087"/>
</dbReference>
<evidence type="ECO:0000256" key="2">
    <source>
        <dbReference type="ARBA" id="ARBA00012962"/>
    </source>
</evidence>
<dbReference type="InterPro" id="IPR036291">
    <property type="entry name" value="NAD(P)-bd_dom_sf"/>
</dbReference>
<dbReference type="PANTHER" id="PTHR21089">
    <property type="entry name" value="SHIKIMATE DEHYDROGENASE"/>
    <property type="match status" value="1"/>
</dbReference>
<dbReference type="OrthoDB" id="9776868at2"/>
<sequence>MKKVLLIGEKLNYSESPKIHNIISKYINYDYTYEKIELKNINYINDFIKNIKNFKDLIGANITTPFKEDVYKCCNIITENSKISKSVNTIKIENNKIKGHNTDGYGLLYDFKRLNYYNNKKNDILIIGLGGTSRSIIPILYKNNYNIFLTNRTFSKIQYIKEYFYKFNIKINIFEINNIKKKDFDIILNATSSGIYNNIPNIDSNLINDKIKIYDLYYNFNKDTPFIIWCKKYGSLYNNDGLGMLVAQAVYSSNFWFNLNLNENDINIILNKFINKN</sequence>
<keyword evidence="5" id="KW-0560">Oxidoreductase</keyword>
<evidence type="ECO:0000256" key="6">
    <source>
        <dbReference type="ARBA" id="ARBA00023141"/>
    </source>
</evidence>
<organism evidence="10 11">
    <name type="scientific">endosymbiont of Rhynchophorus ferrugineus</name>
    <dbReference type="NCBI Taxonomy" id="1972133"/>
    <lineage>
        <taxon>Bacteria</taxon>
        <taxon>Pseudomonadati</taxon>
        <taxon>Pseudomonadota</taxon>
        <taxon>Gammaproteobacteria</taxon>
        <taxon>Candidatus Nardonella</taxon>
    </lineage>
</organism>
<keyword evidence="4" id="KW-0521">NADP</keyword>
<dbReference type="RefSeq" id="WP_148708467.1">
    <property type="nucleotide sequence ID" value="NZ_AP018161.1"/>
</dbReference>
<dbReference type="EC" id="1.1.1.25" evidence="2"/>
<dbReference type="Gene3D" id="3.40.50.720">
    <property type="entry name" value="NAD(P)-binding Rossmann-like Domain"/>
    <property type="match status" value="1"/>
</dbReference>
<dbReference type="InterPro" id="IPR011342">
    <property type="entry name" value="Shikimate_DH"/>
</dbReference>
<keyword evidence="11" id="KW-1185">Reference proteome</keyword>
<evidence type="ECO:0000256" key="1">
    <source>
        <dbReference type="ARBA" id="ARBA00004871"/>
    </source>
</evidence>
<dbReference type="InterPro" id="IPR022893">
    <property type="entry name" value="Shikimate_DH_fam"/>
</dbReference>
<reference evidence="10 11" key="1">
    <citation type="journal article" date="2017" name="Proc. Natl. Acad. Sci. U.S.A.">
        <title>Small genome symbiont underlies cuticle hardness in beetles.</title>
        <authorList>
            <person name="Anbutsu H."/>
            <person name="Moriyama M."/>
            <person name="Nikoh N."/>
            <person name="Hosokawa T."/>
            <person name="Futahashi R."/>
            <person name="Tanahashi M."/>
            <person name="Meng X.Y."/>
            <person name="Kuriwada T."/>
            <person name="Mori N."/>
            <person name="Oshima K."/>
            <person name="Hattori M."/>
            <person name="Fujie M."/>
            <person name="Satoh N."/>
            <person name="Maeda T."/>
            <person name="Shigenobu S."/>
            <person name="Koga R."/>
            <person name="Fukatsu T."/>
        </authorList>
    </citation>
    <scope>NUCLEOTIDE SEQUENCE [LARGE SCALE GENOMIC DNA]</scope>
    <source>
        <strain evidence="10">NARRFE1</strain>
    </source>
</reference>
<dbReference type="KEGG" id="eor:NARRFE1_01850"/>
<dbReference type="GO" id="GO:0009423">
    <property type="term" value="P:chorismate biosynthetic process"/>
    <property type="evidence" value="ECO:0007669"/>
    <property type="project" value="UniProtKB-UniPathway"/>
</dbReference>